<dbReference type="RefSeq" id="WP_345630265.1">
    <property type="nucleotide sequence ID" value="NZ_BAABJQ010000008.1"/>
</dbReference>
<organism evidence="2 3">
    <name type="scientific">Rugosimonospora acidiphila</name>
    <dbReference type="NCBI Taxonomy" id="556531"/>
    <lineage>
        <taxon>Bacteria</taxon>
        <taxon>Bacillati</taxon>
        <taxon>Actinomycetota</taxon>
        <taxon>Actinomycetes</taxon>
        <taxon>Micromonosporales</taxon>
        <taxon>Micromonosporaceae</taxon>
        <taxon>Rugosimonospora</taxon>
    </lineage>
</organism>
<comment type="caution">
    <text evidence="2">The sequence shown here is derived from an EMBL/GenBank/DDBJ whole genome shotgun (WGS) entry which is preliminary data.</text>
</comment>
<protein>
    <recommendedName>
        <fullName evidence="4">SbsA Ig-like domain-containing protein</fullName>
    </recommendedName>
</protein>
<proteinExistence type="predicted"/>
<evidence type="ECO:0000256" key="1">
    <source>
        <dbReference type="SAM" id="MobiDB-lite"/>
    </source>
</evidence>
<evidence type="ECO:0008006" key="4">
    <source>
        <dbReference type="Google" id="ProtNLM"/>
    </source>
</evidence>
<gene>
    <name evidence="2" type="ORF">GCM10023322_31470</name>
</gene>
<sequence>MEATWSSSGDRDCIRLSGLPAGDIRVYPASALALGTAPPMAGQLVRDGTGLCFIPRFPFVAGTAYAVAVNGVRVADLVRPRPPDAASTGVLVIYPTARVVPRNLLRFYVWFTAPMSEGEAARRVRLVNDAGEELPDALLPMEYELWDPERRRLTVLMEPARIKRGLAAHRAVGYPLRTGTPFSLEVDAGFRDANGLPLLGTTARRYQVDADERHRIDPAAWTLSAPPADSDQPLHIAFDRPLDHGLLARCLSVTAADGRLVRGTAEIGPGERWWRFTPDLPWARAAYRLVVDPVLEDLAGNSVGHVFDRDLDRAGDRTGPNTPVTMPFRPARG</sequence>
<feature type="region of interest" description="Disordered" evidence="1">
    <location>
        <begin position="311"/>
        <end position="333"/>
    </location>
</feature>
<dbReference type="EMBL" id="BAABJQ010000008">
    <property type="protein sequence ID" value="GAA5186064.1"/>
    <property type="molecule type" value="Genomic_DNA"/>
</dbReference>
<evidence type="ECO:0000313" key="3">
    <source>
        <dbReference type="Proteomes" id="UP001501570"/>
    </source>
</evidence>
<accession>A0ABP9RS17</accession>
<dbReference type="Proteomes" id="UP001501570">
    <property type="component" value="Unassembled WGS sequence"/>
</dbReference>
<keyword evidence="3" id="KW-1185">Reference proteome</keyword>
<evidence type="ECO:0000313" key="2">
    <source>
        <dbReference type="EMBL" id="GAA5186064.1"/>
    </source>
</evidence>
<name>A0ABP9RS17_9ACTN</name>
<reference evidence="3" key="1">
    <citation type="journal article" date="2019" name="Int. J. Syst. Evol. Microbiol.">
        <title>The Global Catalogue of Microorganisms (GCM) 10K type strain sequencing project: providing services to taxonomists for standard genome sequencing and annotation.</title>
        <authorList>
            <consortium name="The Broad Institute Genomics Platform"/>
            <consortium name="The Broad Institute Genome Sequencing Center for Infectious Disease"/>
            <person name="Wu L."/>
            <person name="Ma J."/>
        </authorList>
    </citation>
    <scope>NUCLEOTIDE SEQUENCE [LARGE SCALE GENOMIC DNA]</scope>
    <source>
        <strain evidence="3">JCM 18304</strain>
    </source>
</reference>